<accession>A0A832UY61</accession>
<dbReference type="HAMAP" id="MF_00271">
    <property type="entry name" value="ATP_synth_D_arch"/>
    <property type="match status" value="1"/>
</dbReference>
<evidence type="ECO:0000256" key="4">
    <source>
        <dbReference type="HAMAP-Rule" id="MF_00271"/>
    </source>
</evidence>
<evidence type="ECO:0000313" key="7">
    <source>
        <dbReference type="Proteomes" id="UP000604391"/>
    </source>
</evidence>
<dbReference type="Pfam" id="PF01813">
    <property type="entry name" value="ATP-synt_D"/>
    <property type="match status" value="1"/>
</dbReference>
<dbReference type="GO" id="GO:0005524">
    <property type="term" value="F:ATP binding"/>
    <property type="evidence" value="ECO:0007669"/>
    <property type="project" value="UniProtKB-UniRule"/>
</dbReference>
<dbReference type="GO" id="GO:0005886">
    <property type="term" value="C:plasma membrane"/>
    <property type="evidence" value="ECO:0007669"/>
    <property type="project" value="UniProtKB-SubCell"/>
</dbReference>
<reference evidence="6 7" key="1">
    <citation type="journal article" name="Nat. Commun.">
        <title>Undinarchaeota illuminate DPANN phylogeny and the impact of gene transfer on archaeal evolution.</title>
        <authorList>
            <person name="Dombrowski N."/>
            <person name="Williams T.A."/>
            <person name="Sun J."/>
            <person name="Woodcroft B.J."/>
            <person name="Lee J.H."/>
            <person name="Minh B.Q."/>
            <person name="Rinke C."/>
            <person name="Spang A."/>
        </authorList>
    </citation>
    <scope>NUCLEOTIDE SEQUENCE [LARGE SCALE GENOMIC DNA]</scope>
    <source>
        <strain evidence="6">MAG_bin17</strain>
    </source>
</reference>
<dbReference type="AlphaFoldDB" id="A0A832UY61"/>
<sequence length="204" mass="23505">MAEDIKPTRSELIKLKRKIKLAKNGYELLKKKKDGLIQEFFSILDEVRKNRDVLGEIHKKSITSLELSRAMDGTLAVESTAFSVTKNPEIKVHTKNIMGVSVPEIEIIQGEVLDERNYGIIGSSSYVDTVVDDYQELLEKIVLSAEMETAMKRLLLEIEKTRRRVSALEYIVIPRMEGQAKFIRARLEELERENLFKLKLIKKK</sequence>
<keyword evidence="4" id="KW-0472">Membrane</keyword>
<protein>
    <recommendedName>
        <fullName evidence="4">A-type ATP synthase subunit D</fullName>
    </recommendedName>
</protein>
<comment type="subunit">
    <text evidence="4">Has multiple subunits with at least A(3), B(3), C, D, E, F, H, I and proteolipid K(x).</text>
</comment>
<dbReference type="GO" id="GO:0046961">
    <property type="term" value="F:proton-transporting ATPase activity, rotational mechanism"/>
    <property type="evidence" value="ECO:0007669"/>
    <property type="project" value="InterPro"/>
</dbReference>
<dbReference type="NCBIfam" id="TIGR00309">
    <property type="entry name" value="V_ATPase_subD"/>
    <property type="match status" value="1"/>
</dbReference>
<keyword evidence="2 4" id="KW-0813">Transport</keyword>
<gene>
    <name evidence="4" type="primary">atpD</name>
    <name evidence="6" type="ORF">H1011_01170</name>
</gene>
<dbReference type="InterPro" id="IPR002699">
    <property type="entry name" value="V_ATPase_D"/>
</dbReference>
<evidence type="ECO:0000256" key="3">
    <source>
        <dbReference type="ARBA" id="ARBA00023065"/>
    </source>
</evidence>
<dbReference type="Gene3D" id="1.10.287.3240">
    <property type="match status" value="1"/>
</dbReference>
<keyword evidence="4" id="KW-0066">ATP synthesis</keyword>
<comment type="caution">
    <text evidence="6">The sequence shown here is derived from an EMBL/GenBank/DDBJ whole genome shotgun (WGS) entry which is preliminary data.</text>
</comment>
<keyword evidence="5" id="KW-0175">Coiled coil</keyword>
<dbReference type="EMBL" id="DVAD01000007">
    <property type="protein sequence ID" value="HIJ99418.1"/>
    <property type="molecule type" value="Genomic_DNA"/>
</dbReference>
<comment type="function">
    <text evidence="4">Component of the A-type ATP synthase that produces ATP from ADP in the presence of a proton gradient across the membrane.</text>
</comment>
<proteinExistence type="inferred from homology"/>
<feature type="coiled-coil region" evidence="5">
    <location>
        <begin position="144"/>
        <end position="193"/>
    </location>
</feature>
<dbReference type="PANTHER" id="PTHR11671">
    <property type="entry name" value="V-TYPE ATP SYNTHASE SUBUNIT D"/>
    <property type="match status" value="1"/>
</dbReference>
<organism evidence="6 7">
    <name type="scientific">Candidatus Undinarchaeum marinum</name>
    <dbReference type="NCBI Taxonomy" id="2756141"/>
    <lineage>
        <taxon>Archaea</taxon>
        <taxon>Candidatus Undinarchaeota</taxon>
        <taxon>Candidatus Undinarchaeia</taxon>
        <taxon>Candidatus Undinarchaeales</taxon>
        <taxon>Candidatus Undinarchaeaceae</taxon>
        <taxon>Candidatus Undinarchaeum</taxon>
    </lineage>
</organism>
<keyword evidence="7" id="KW-1185">Reference proteome</keyword>
<comment type="subcellular location">
    <subcellularLocation>
        <location evidence="4">Cell membrane</location>
        <topology evidence="4">Peripheral membrane protein</topology>
    </subcellularLocation>
</comment>
<keyword evidence="4" id="KW-0375">Hydrogen ion transport</keyword>
<evidence type="ECO:0000256" key="1">
    <source>
        <dbReference type="ARBA" id="ARBA00005850"/>
    </source>
</evidence>
<dbReference type="GO" id="GO:0042777">
    <property type="term" value="P:proton motive force-driven plasma membrane ATP synthesis"/>
    <property type="evidence" value="ECO:0007669"/>
    <property type="project" value="UniProtKB-UniRule"/>
</dbReference>
<evidence type="ECO:0000256" key="2">
    <source>
        <dbReference type="ARBA" id="ARBA00022448"/>
    </source>
</evidence>
<dbReference type="GO" id="GO:0046933">
    <property type="term" value="F:proton-transporting ATP synthase activity, rotational mechanism"/>
    <property type="evidence" value="ECO:0007669"/>
    <property type="project" value="UniProtKB-UniRule"/>
</dbReference>
<keyword evidence="4" id="KW-1003">Cell membrane</keyword>
<evidence type="ECO:0000256" key="5">
    <source>
        <dbReference type="SAM" id="Coils"/>
    </source>
</evidence>
<evidence type="ECO:0000313" key="6">
    <source>
        <dbReference type="EMBL" id="HIJ99418.1"/>
    </source>
</evidence>
<keyword evidence="3 4" id="KW-0406">Ion transport</keyword>
<dbReference type="Proteomes" id="UP000604391">
    <property type="component" value="Unassembled WGS sequence"/>
</dbReference>
<comment type="similarity">
    <text evidence="1 4">Belongs to the V-ATPase D subunit family.</text>
</comment>
<name>A0A832UY61_9ARCH</name>